<dbReference type="InterPro" id="IPR050153">
    <property type="entry name" value="Metal_Ion_Import_ABC"/>
</dbReference>
<organism evidence="13 14">
    <name type="scientific">Natronospirillum operosum</name>
    <dbReference type="NCBI Taxonomy" id="2759953"/>
    <lineage>
        <taxon>Bacteria</taxon>
        <taxon>Pseudomonadati</taxon>
        <taxon>Pseudomonadota</taxon>
        <taxon>Gammaproteobacteria</taxon>
        <taxon>Oceanospirillales</taxon>
        <taxon>Natronospirillaceae</taxon>
        <taxon>Natronospirillum</taxon>
    </lineage>
</organism>
<dbReference type="GO" id="GO:0005524">
    <property type="term" value="F:ATP binding"/>
    <property type="evidence" value="ECO:0007669"/>
    <property type="project" value="UniProtKB-KW"/>
</dbReference>
<evidence type="ECO:0000313" key="14">
    <source>
        <dbReference type="Proteomes" id="UP000297475"/>
    </source>
</evidence>
<feature type="region of interest" description="Disordered" evidence="11">
    <location>
        <begin position="239"/>
        <end position="259"/>
    </location>
</feature>
<keyword evidence="1" id="KW-0813">Transport</keyword>
<dbReference type="AlphaFoldDB" id="A0A4Z0W9M0"/>
<gene>
    <name evidence="13" type="primary">znuC</name>
    <name evidence="13" type="ORF">E4656_08145</name>
</gene>
<dbReference type="GO" id="GO:0006829">
    <property type="term" value="P:zinc ion transport"/>
    <property type="evidence" value="ECO:0007669"/>
    <property type="project" value="UniProtKB-KW"/>
</dbReference>
<dbReference type="EMBL" id="SRMF01000002">
    <property type="protein sequence ID" value="TGG94317.1"/>
    <property type="molecule type" value="Genomic_DNA"/>
</dbReference>
<dbReference type="GO" id="GO:0016887">
    <property type="term" value="F:ATP hydrolysis activity"/>
    <property type="evidence" value="ECO:0007669"/>
    <property type="project" value="InterPro"/>
</dbReference>
<keyword evidence="9" id="KW-0406">Ion transport</keyword>
<evidence type="ECO:0000256" key="7">
    <source>
        <dbReference type="ARBA" id="ARBA00022906"/>
    </source>
</evidence>
<dbReference type="InterPro" id="IPR017871">
    <property type="entry name" value="ABC_transporter-like_CS"/>
</dbReference>
<evidence type="ECO:0000256" key="1">
    <source>
        <dbReference type="ARBA" id="ARBA00022448"/>
    </source>
</evidence>
<dbReference type="Gene3D" id="3.40.50.300">
    <property type="entry name" value="P-loop containing nucleotide triphosphate hydrolases"/>
    <property type="match status" value="1"/>
</dbReference>
<evidence type="ECO:0000256" key="8">
    <source>
        <dbReference type="ARBA" id="ARBA00022967"/>
    </source>
</evidence>
<keyword evidence="4" id="KW-0547">Nucleotide-binding</keyword>
<name>A0A4Z0W9M0_9GAMM</name>
<sequence length="259" mass="28178">MTRRKHNKPSDTEPLVALHGVSLSKGGRAVLDQVSLSVPPRRIITVVGPNGAGKTTLLRVLLGLEAPDSGTVRRQPGLNVGYMPQRLPLNQLFPVTVRRFMNLQGRPGRTAVVDALELTGVGHLQQRPLAGLSGGELQRVLLARAIVQKPDLLVLDEPVQGVDFMGEAALYRLIHSLKESLDCSVLMVSHDLHVVMAATDQVICLNHHVCCEGTPETVESHPDFVQIFGPRDAETLGVYHHQHSHHHDLSEQGGPAARD</sequence>
<dbReference type="FunFam" id="3.40.50.300:FF:000392">
    <property type="entry name" value="Zinc import ATP-binding protein ZnuC"/>
    <property type="match status" value="1"/>
</dbReference>
<evidence type="ECO:0000256" key="9">
    <source>
        <dbReference type="ARBA" id="ARBA00023065"/>
    </source>
</evidence>
<keyword evidence="7" id="KW-0864">Zinc transport</keyword>
<evidence type="ECO:0000256" key="11">
    <source>
        <dbReference type="SAM" id="MobiDB-lite"/>
    </source>
</evidence>
<dbReference type="OrthoDB" id="9799337at2"/>
<evidence type="ECO:0000256" key="5">
    <source>
        <dbReference type="ARBA" id="ARBA00022833"/>
    </source>
</evidence>
<keyword evidence="6 13" id="KW-0067">ATP-binding</keyword>
<evidence type="ECO:0000256" key="10">
    <source>
        <dbReference type="ARBA" id="ARBA00023136"/>
    </source>
</evidence>
<dbReference type="PANTHER" id="PTHR42734:SF9">
    <property type="entry name" value="ZINC IMPORT ATP-BINDING PROTEIN ZNUC"/>
    <property type="match status" value="1"/>
</dbReference>
<comment type="caution">
    <text evidence="13">The sequence shown here is derived from an EMBL/GenBank/DDBJ whole genome shotgun (WGS) entry which is preliminary data.</text>
</comment>
<keyword evidence="10" id="KW-0472">Membrane</keyword>
<evidence type="ECO:0000256" key="6">
    <source>
        <dbReference type="ARBA" id="ARBA00022840"/>
    </source>
</evidence>
<evidence type="ECO:0000313" key="13">
    <source>
        <dbReference type="EMBL" id="TGG94317.1"/>
    </source>
</evidence>
<evidence type="ECO:0000256" key="3">
    <source>
        <dbReference type="ARBA" id="ARBA00022519"/>
    </source>
</evidence>
<keyword evidence="14" id="KW-1185">Reference proteome</keyword>
<dbReference type="PROSITE" id="PS00211">
    <property type="entry name" value="ABC_TRANSPORTER_1"/>
    <property type="match status" value="1"/>
</dbReference>
<protein>
    <submittedName>
        <fullName evidence="13">Zinc ABC transporter ATP-binding protein ZnuC</fullName>
    </submittedName>
</protein>
<dbReference type="InterPro" id="IPR003593">
    <property type="entry name" value="AAA+_ATPase"/>
</dbReference>
<dbReference type="GO" id="GO:0010043">
    <property type="term" value="P:response to zinc ion"/>
    <property type="evidence" value="ECO:0007669"/>
    <property type="project" value="TreeGrafter"/>
</dbReference>
<dbReference type="SUPFAM" id="SSF52540">
    <property type="entry name" value="P-loop containing nucleoside triphosphate hydrolases"/>
    <property type="match status" value="1"/>
</dbReference>
<dbReference type="PANTHER" id="PTHR42734">
    <property type="entry name" value="METAL TRANSPORT SYSTEM ATP-BINDING PROTEIN TM_0124-RELATED"/>
    <property type="match status" value="1"/>
</dbReference>
<dbReference type="SMART" id="SM00382">
    <property type="entry name" value="AAA"/>
    <property type="match status" value="1"/>
</dbReference>
<dbReference type="InterPro" id="IPR027417">
    <property type="entry name" value="P-loop_NTPase"/>
</dbReference>
<keyword evidence="3" id="KW-0997">Cell inner membrane</keyword>
<keyword evidence="5" id="KW-0862">Zinc</keyword>
<evidence type="ECO:0000259" key="12">
    <source>
        <dbReference type="PROSITE" id="PS50893"/>
    </source>
</evidence>
<dbReference type="Proteomes" id="UP000297475">
    <property type="component" value="Unassembled WGS sequence"/>
</dbReference>
<evidence type="ECO:0000256" key="2">
    <source>
        <dbReference type="ARBA" id="ARBA00022475"/>
    </source>
</evidence>
<dbReference type="Pfam" id="PF00005">
    <property type="entry name" value="ABC_tran"/>
    <property type="match status" value="1"/>
</dbReference>
<dbReference type="NCBIfam" id="NF007090">
    <property type="entry name" value="PRK09544.1"/>
    <property type="match status" value="1"/>
</dbReference>
<accession>A0A4Z0W9M0</accession>
<keyword evidence="2" id="KW-1003">Cell membrane</keyword>
<proteinExistence type="predicted"/>
<evidence type="ECO:0000256" key="4">
    <source>
        <dbReference type="ARBA" id="ARBA00022741"/>
    </source>
</evidence>
<reference evidence="13 14" key="1">
    <citation type="submission" date="2019-04" db="EMBL/GenBank/DDBJ databases">
        <title>Natronospirillum operosus gen. nov., sp. nov., a haloalkaliphilic satellite isolated from decaying biomass of laboratory culture of cyanobacterium Geitlerinema sp. and proposal of Natronospirillaceae fam. nov. and Saccharospirillaceae fam. nov.</title>
        <authorList>
            <person name="Kevbrin V."/>
            <person name="Boltyanskaya Y."/>
            <person name="Koziaeva V."/>
            <person name="Grouzdev D.S."/>
            <person name="Park M."/>
            <person name="Cho J."/>
        </authorList>
    </citation>
    <scope>NUCLEOTIDE SEQUENCE [LARGE SCALE GENOMIC DNA]</scope>
    <source>
        <strain evidence="13 14">G-116</strain>
    </source>
</reference>
<keyword evidence="8" id="KW-1278">Translocase</keyword>
<dbReference type="PROSITE" id="PS50893">
    <property type="entry name" value="ABC_TRANSPORTER_2"/>
    <property type="match status" value="1"/>
</dbReference>
<feature type="domain" description="ABC transporter" evidence="12">
    <location>
        <begin position="16"/>
        <end position="231"/>
    </location>
</feature>
<dbReference type="InterPro" id="IPR003439">
    <property type="entry name" value="ABC_transporter-like_ATP-bd"/>
</dbReference>